<dbReference type="Pfam" id="PF12825">
    <property type="entry name" value="DUF3818"/>
    <property type="match status" value="1"/>
</dbReference>
<name>A8Q7M7_MALGO</name>
<dbReference type="Gene3D" id="3.30.1520.10">
    <property type="entry name" value="Phox-like domain"/>
    <property type="match status" value="1"/>
</dbReference>
<sequence length="892" mass="102390">MRSGTNPFRRAQVPPNTSISTPVTAPHIQPIELDLTPLRAHYLKKTLVSLQLEEELKAIHRPDVLELLGPPFRSSKRIQNDELPLFRHILHQFVLTFPFFQSASPDFFSNKVQLFVERMLERNLIVLDEFDNSHHSSSMVQKTKAYLTMLLSSGLHAQGVEEDIVRICENDRQRLSSLDARRHAAQDPGHAFTTKVNIVCVRRTLSRGRIRHKTLDDFIIATHLNNDEIYVARRYKDFRQLHQQLRALFPTEDLPDLPPKDMSSTEVQGSLQPDSNEEWTDLTAVTPNSLVRETNRLTLRAFLRSILAVPSVADSEIFQEFLTGDPTFLTSEDKADVEIRRRADAVRESQHREFADKMAERVRDLQLHLDSFKSMLKQPDGLSHVFSTIRECAHVDELPPEYKVLVDWATVSMASGLFSMFVGRDSSSRAFAHLKYMHSMMPYFVIRNILRISNPVAMLRSFLDLFLAQPFGQKSLLQRMYTGKLTEELNEIKDLSATVRAKIPDPLYARKVQEFVALPYDMQCLFHEQANAEKNDILTVLLRSPLTAELNTQQMEQVNRANIAYRRLRRQRAHAHSLGVPEPEPNSDDAWLLEDLHVYLNLCSAMHIKEQLIGLIYDHATTDLLKDMVTIFYAPLAQVYRVANISDTLGEIQVFISDLIKTVDDHTALQASNPDAMVSAFVNLVQRHQQTFYHFVHQVHSKGSDLFQRLIRWVELFVNYVRDPREPESCGLGWINLEQCLTDSRVDRARVMAEVDEVIRFVYHRKLQREIKRRRKMARKVVSGAADTPQEEQAFMNTMTEQFGFGTGLQDEIEELDKSELESESTDSSDDDSGPEDADASAIRRERVAHARTTPSTPDFYSSEPSTPTIRAMLPTLQRVLRDKINSRTNPI</sequence>
<dbReference type="InterPro" id="IPR024554">
    <property type="entry name" value="LEC1-like_C"/>
</dbReference>
<organism evidence="3 4">
    <name type="scientific">Malassezia globosa (strain ATCC MYA-4612 / CBS 7966)</name>
    <name type="common">Dandruff-associated fungus</name>
    <dbReference type="NCBI Taxonomy" id="425265"/>
    <lineage>
        <taxon>Eukaryota</taxon>
        <taxon>Fungi</taxon>
        <taxon>Dikarya</taxon>
        <taxon>Basidiomycota</taxon>
        <taxon>Ustilaginomycotina</taxon>
        <taxon>Malasseziomycetes</taxon>
        <taxon>Malasseziales</taxon>
        <taxon>Malasseziaceae</taxon>
        <taxon>Malassezia</taxon>
    </lineage>
</organism>
<evidence type="ECO:0000313" key="4">
    <source>
        <dbReference type="Proteomes" id="UP000008837"/>
    </source>
</evidence>
<reference evidence="3 4" key="1">
    <citation type="journal article" date="2007" name="Proc. Natl. Acad. Sci. U.S.A.">
        <title>Dandruff-associated Malassezia genomes reveal convergent and divergent virulence traits shared with plant and human fungal pathogens.</title>
        <authorList>
            <person name="Xu J."/>
            <person name="Saunders C.W."/>
            <person name="Hu P."/>
            <person name="Grant R.A."/>
            <person name="Boekhout T."/>
            <person name="Kuramae E.E."/>
            <person name="Kronstad J.W."/>
            <person name="Deangelis Y.M."/>
            <person name="Reeder N.L."/>
            <person name="Johnstone K.R."/>
            <person name="Leland M."/>
            <person name="Fieno A.M."/>
            <person name="Begley W.M."/>
            <person name="Sun Y."/>
            <person name="Lacey M.P."/>
            <person name="Chaudhary T."/>
            <person name="Keough T."/>
            <person name="Chu L."/>
            <person name="Sears R."/>
            <person name="Yuan B."/>
            <person name="Dawson T.L.Jr."/>
        </authorList>
    </citation>
    <scope>NUCLEOTIDE SEQUENCE [LARGE SCALE GENOMIC DNA]</scope>
    <source>
        <strain evidence="4">ATCC MYA-4612 / CBS 7966</strain>
    </source>
</reference>
<protein>
    <recommendedName>
        <fullName evidence="2">PX domain-containing protein</fullName>
    </recommendedName>
</protein>
<dbReference type="VEuPathDB" id="FungiDB:MGL_3086"/>
<evidence type="ECO:0000259" key="2">
    <source>
        <dbReference type="PROSITE" id="PS50195"/>
    </source>
</evidence>
<feature type="compositionally biased region" description="Polar residues" evidence="1">
    <location>
        <begin position="853"/>
        <end position="869"/>
    </location>
</feature>
<dbReference type="STRING" id="425265.A8Q7M7"/>
<dbReference type="InterPro" id="IPR047168">
    <property type="entry name" value="LEC1-like"/>
</dbReference>
<accession>A8Q7M7</accession>
<dbReference type="EMBL" id="AAYY01000011">
    <property type="protein sequence ID" value="EDP42328.1"/>
    <property type="molecule type" value="Genomic_DNA"/>
</dbReference>
<feature type="region of interest" description="Disordered" evidence="1">
    <location>
        <begin position="1"/>
        <end position="21"/>
    </location>
</feature>
<dbReference type="InParanoid" id="A8Q7M7"/>
<dbReference type="GO" id="GO:0035091">
    <property type="term" value="F:phosphatidylinositol binding"/>
    <property type="evidence" value="ECO:0007669"/>
    <property type="project" value="InterPro"/>
</dbReference>
<dbReference type="InterPro" id="IPR001683">
    <property type="entry name" value="PX_dom"/>
</dbReference>
<evidence type="ECO:0000313" key="3">
    <source>
        <dbReference type="EMBL" id="EDP42328.1"/>
    </source>
</evidence>
<dbReference type="Proteomes" id="UP000008837">
    <property type="component" value="Unassembled WGS sequence"/>
</dbReference>
<dbReference type="FunCoup" id="A8Q7M7">
    <property type="interactions" value="13"/>
</dbReference>
<dbReference type="InterPro" id="IPR036871">
    <property type="entry name" value="PX_dom_sf"/>
</dbReference>
<proteinExistence type="predicted"/>
<dbReference type="CDD" id="cd06869">
    <property type="entry name" value="PX_UP2_fungi"/>
    <property type="match status" value="1"/>
</dbReference>
<feature type="compositionally biased region" description="Polar residues" evidence="1">
    <location>
        <begin position="262"/>
        <end position="274"/>
    </location>
</feature>
<evidence type="ECO:0000256" key="1">
    <source>
        <dbReference type="SAM" id="MobiDB-lite"/>
    </source>
</evidence>
<dbReference type="PROSITE" id="PS50195">
    <property type="entry name" value="PX"/>
    <property type="match status" value="1"/>
</dbReference>
<feature type="domain" description="PX" evidence="2">
    <location>
        <begin position="196"/>
        <end position="329"/>
    </location>
</feature>
<dbReference type="Pfam" id="PF12828">
    <property type="entry name" value="PXB"/>
    <property type="match status" value="1"/>
</dbReference>
<dbReference type="SMART" id="SM00312">
    <property type="entry name" value="PX"/>
    <property type="match status" value="1"/>
</dbReference>
<gene>
    <name evidence="3" type="ORF">MGL_3086</name>
</gene>
<feature type="compositionally biased region" description="Acidic residues" evidence="1">
    <location>
        <begin position="822"/>
        <end position="839"/>
    </location>
</feature>
<dbReference type="InterPro" id="IPR024555">
    <property type="entry name" value="PX-associated"/>
</dbReference>
<dbReference type="OMA" id="MGWLEGI"/>
<dbReference type="KEGG" id="mgl:MGL_3086"/>
<feature type="region of interest" description="Disordered" evidence="1">
    <location>
        <begin position="252"/>
        <end position="276"/>
    </location>
</feature>
<dbReference type="PANTHER" id="PTHR47185:SF1">
    <property type="entry name" value="PX DOMAIN-CONTAINING PROTEIN YPR097W"/>
    <property type="match status" value="1"/>
</dbReference>
<dbReference type="AlphaFoldDB" id="A8Q7M7"/>
<dbReference type="SUPFAM" id="SSF64268">
    <property type="entry name" value="PX domain"/>
    <property type="match status" value="1"/>
</dbReference>
<keyword evidence="4" id="KW-1185">Reference proteome</keyword>
<dbReference type="PANTHER" id="PTHR47185">
    <property type="entry name" value="PX DOMAIN-CONTAINING PROTEIN YPR097W"/>
    <property type="match status" value="1"/>
</dbReference>
<feature type="region of interest" description="Disordered" evidence="1">
    <location>
        <begin position="816"/>
        <end position="871"/>
    </location>
</feature>
<dbReference type="Pfam" id="PF00787">
    <property type="entry name" value="PX"/>
    <property type="match status" value="1"/>
</dbReference>
<dbReference type="GeneID" id="5853848"/>
<dbReference type="RefSeq" id="XP_001729542.1">
    <property type="nucleotide sequence ID" value="XM_001729490.1"/>
</dbReference>
<dbReference type="OrthoDB" id="2117459at2759"/>
<comment type="caution">
    <text evidence="3">The sequence shown here is derived from an EMBL/GenBank/DDBJ whole genome shotgun (WGS) entry which is preliminary data.</text>
</comment>